<name>A0A3S0VSX6_9GAMM</name>
<organism evidence="1">
    <name type="scientific">Billgrantia gudaonensis</name>
    <dbReference type="NCBI Taxonomy" id="376427"/>
    <lineage>
        <taxon>Bacteria</taxon>
        <taxon>Pseudomonadati</taxon>
        <taxon>Pseudomonadota</taxon>
        <taxon>Gammaproteobacteria</taxon>
        <taxon>Oceanospirillales</taxon>
        <taxon>Halomonadaceae</taxon>
        <taxon>Billgrantia</taxon>
    </lineage>
</organism>
<evidence type="ECO:0000313" key="1">
    <source>
        <dbReference type="EMBL" id="RUA22710.1"/>
    </source>
</evidence>
<gene>
    <name evidence="1" type="ORF">DSL92_04380</name>
</gene>
<dbReference type="AlphaFoldDB" id="A0A3S0VSX6"/>
<accession>A0A3S0VSX6</accession>
<sequence>MSGLCDDVLRTVQQRVSSSLTPTVEWCCESPITQRNARLMKSGDEVRAAVERRKAQEVLEVAVVAGRAASDGVSLDLSGSALTRGEAAKCLVSSWRFVCRRPMATRQPVLMDG</sequence>
<reference evidence="1" key="1">
    <citation type="submission" date="2018-12" db="EMBL/GenBank/DDBJ databases">
        <authorList>
            <person name="Jadhav K."/>
            <person name="Kushwaha B."/>
            <person name="Jadhav I."/>
        </authorList>
    </citation>
    <scope>NUCLEOTIDE SEQUENCE [LARGE SCALE GENOMIC DNA]</scope>
    <source>
        <strain evidence="1">SBS 10</strain>
    </source>
</reference>
<proteinExistence type="predicted"/>
<comment type="caution">
    <text evidence="1">The sequence shown here is derived from an EMBL/GenBank/DDBJ whole genome shotgun (WGS) entry which is preliminary data.</text>
</comment>
<dbReference type="EMBL" id="RXHI01000011">
    <property type="protein sequence ID" value="RUA22710.1"/>
    <property type="molecule type" value="Genomic_DNA"/>
</dbReference>
<protein>
    <submittedName>
        <fullName evidence="1">Uncharacterized protein</fullName>
    </submittedName>
</protein>